<dbReference type="CTD" id="8239209"/>
<dbReference type="AlphaFoldDB" id="E0VNA8"/>
<evidence type="ECO:0000313" key="1">
    <source>
        <dbReference type="EMBL" id="EEB14864.1"/>
    </source>
</evidence>
<dbReference type="KEGG" id="phu:Phum_PHUM332810"/>
<dbReference type="GeneID" id="8239209"/>
<dbReference type="Proteomes" id="UP000009046">
    <property type="component" value="Unassembled WGS sequence"/>
</dbReference>
<dbReference type="HOGENOM" id="CLU_2608904_0_0_1"/>
<protein>
    <submittedName>
        <fullName evidence="1 2">Uncharacterized protein</fullName>
    </submittedName>
</protein>
<accession>E0VNA8</accession>
<gene>
    <name evidence="2" type="primary">8239209</name>
    <name evidence="1" type="ORF">Phum_PHUM332810</name>
</gene>
<dbReference type="RefSeq" id="XP_002427602.1">
    <property type="nucleotide sequence ID" value="XM_002427557.1"/>
</dbReference>
<reference evidence="1" key="1">
    <citation type="submission" date="2007-04" db="EMBL/GenBank/DDBJ databases">
        <title>Annotation of Pediculus humanus corporis strain USDA.</title>
        <authorList>
            <person name="Kirkness E."/>
            <person name="Hannick L."/>
            <person name="Hass B."/>
            <person name="Bruggner R."/>
            <person name="Lawson D."/>
            <person name="Bidwell S."/>
            <person name="Joardar V."/>
            <person name="Caler E."/>
            <person name="Walenz B."/>
            <person name="Inman J."/>
            <person name="Schobel S."/>
            <person name="Galinsky K."/>
            <person name="Amedeo P."/>
            <person name="Strausberg R."/>
        </authorList>
    </citation>
    <scope>NUCLEOTIDE SEQUENCE</scope>
    <source>
        <strain evidence="1">USDA</strain>
    </source>
</reference>
<name>E0VNA8_PEDHC</name>
<organism>
    <name type="scientific">Pediculus humanus subsp. corporis</name>
    <name type="common">Body louse</name>
    <dbReference type="NCBI Taxonomy" id="121224"/>
    <lineage>
        <taxon>Eukaryota</taxon>
        <taxon>Metazoa</taxon>
        <taxon>Ecdysozoa</taxon>
        <taxon>Arthropoda</taxon>
        <taxon>Hexapoda</taxon>
        <taxon>Insecta</taxon>
        <taxon>Pterygota</taxon>
        <taxon>Neoptera</taxon>
        <taxon>Paraneoptera</taxon>
        <taxon>Psocodea</taxon>
        <taxon>Troctomorpha</taxon>
        <taxon>Phthiraptera</taxon>
        <taxon>Anoplura</taxon>
        <taxon>Pediculidae</taxon>
        <taxon>Pediculus</taxon>
    </lineage>
</organism>
<dbReference type="EMBL" id="AAZO01003867">
    <property type="status" value="NOT_ANNOTATED_CDS"/>
    <property type="molecule type" value="Genomic_DNA"/>
</dbReference>
<reference evidence="2" key="3">
    <citation type="submission" date="2021-02" db="UniProtKB">
        <authorList>
            <consortium name="EnsemblMetazoa"/>
        </authorList>
    </citation>
    <scope>IDENTIFICATION</scope>
    <source>
        <strain evidence="2">USDA</strain>
    </source>
</reference>
<evidence type="ECO:0000313" key="3">
    <source>
        <dbReference type="Proteomes" id="UP000009046"/>
    </source>
</evidence>
<keyword evidence="3" id="KW-1185">Reference proteome</keyword>
<sequence>MSKSSECFNVYLKTILESLVFSINHNKNNWFVLNKQKLQDIVEAGIDILKFDTRKFTSVPFFFQDYQDDSDVIKNLKYH</sequence>
<dbReference type="EnsemblMetazoa" id="PHUM332810-RA">
    <property type="protein sequence ID" value="PHUM332810-PA"/>
    <property type="gene ID" value="PHUM332810"/>
</dbReference>
<reference evidence="1" key="2">
    <citation type="submission" date="2007-04" db="EMBL/GenBank/DDBJ databases">
        <title>The genome of the human body louse.</title>
        <authorList>
            <consortium name="The Human Body Louse Genome Consortium"/>
            <person name="Kirkness E."/>
            <person name="Walenz B."/>
            <person name="Hass B."/>
            <person name="Bruggner R."/>
            <person name="Strausberg R."/>
        </authorList>
    </citation>
    <scope>NUCLEOTIDE SEQUENCE</scope>
    <source>
        <strain evidence="1">USDA</strain>
    </source>
</reference>
<dbReference type="InParanoid" id="E0VNA8"/>
<evidence type="ECO:0000313" key="2">
    <source>
        <dbReference type="EnsemblMetazoa" id="PHUM332810-PA"/>
    </source>
</evidence>
<dbReference type="EMBL" id="DS235335">
    <property type="protein sequence ID" value="EEB14864.1"/>
    <property type="molecule type" value="Genomic_DNA"/>
</dbReference>
<proteinExistence type="predicted"/>
<dbReference type="VEuPathDB" id="VectorBase:PHUM332810"/>